<dbReference type="RefSeq" id="WP_119832354.1">
    <property type="nucleotide sequence ID" value="NZ_QYUL01000002.1"/>
</dbReference>
<organism evidence="2 3">
    <name type="scientific">Azospirillum cavernae</name>
    <dbReference type="NCBI Taxonomy" id="2320860"/>
    <lineage>
        <taxon>Bacteria</taxon>
        <taxon>Pseudomonadati</taxon>
        <taxon>Pseudomonadota</taxon>
        <taxon>Alphaproteobacteria</taxon>
        <taxon>Rhodospirillales</taxon>
        <taxon>Azospirillaceae</taxon>
        <taxon>Azospirillum</taxon>
    </lineage>
</organism>
<dbReference type="OrthoDB" id="7304885at2"/>
<name>A0A418VYL5_9PROT</name>
<gene>
    <name evidence="2" type="ORF">D3877_19710</name>
</gene>
<proteinExistence type="predicted"/>
<accession>A0A418VYL5</accession>
<feature type="region of interest" description="Disordered" evidence="1">
    <location>
        <begin position="1"/>
        <end position="111"/>
    </location>
</feature>
<feature type="compositionally biased region" description="Low complexity" evidence="1">
    <location>
        <begin position="75"/>
        <end position="86"/>
    </location>
</feature>
<sequence length="157" mass="16068">MSTLLALPSPSSAQSPSGLAKLRQMLASDAPAVQPIRRVPGEDERKRSSSDQPLEATDEALRRSGQTGTDETRAASRSTGGASSGFAIGGGASAANGPVSPGPTPQTALPNAGFITQSLHQEVVGQGLHIEPWTDAIDAYRRADAGVNTPLVTQIAV</sequence>
<evidence type="ECO:0000313" key="2">
    <source>
        <dbReference type="EMBL" id="RJF82273.1"/>
    </source>
</evidence>
<comment type="caution">
    <text evidence="2">The sequence shown here is derived from an EMBL/GenBank/DDBJ whole genome shotgun (WGS) entry which is preliminary data.</text>
</comment>
<feature type="compositionally biased region" description="Basic and acidic residues" evidence="1">
    <location>
        <begin position="39"/>
        <end position="49"/>
    </location>
</feature>
<feature type="compositionally biased region" description="Low complexity" evidence="1">
    <location>
        <begin position="1"/>
        <end position="20"/>
    </location>
</feature>
<dbReference type="Proteomes" id="UP000283458">
    <property type="component" value="Unassembled WGS sequence"/>
</dbReference>
<evidence type="ECO:0000313" key="3">
    <source>
        <dbReference type="Proteomes" id="UP000283458"/>
    </source>
</evidence>
<reference evidence="2 3" key="1">
    <citation type="submission" date="2018-09" db="EMBL/GenBank/DDBJ databases">
        <authorList>
            <person name="Zhu H."/>
        </authorList>
    </citation>
    <scope>NUCLEOTIDE SEQUENCE [LARGE SCALE GENOMIC DNA]</scope>
    <source>
        <strain evidence="2 3">K2W22B-5</strain>
    </source>
</reference>
<keyword evidence="3" id="KW-1185">Reference proteome</keyword>
<dbReference type="AlphaFoldDB" id="A0A418VYL5"/>
<protein>
    <submittedName>
        <fullName evidence="2">Uncharacterized protein</fullName>
    </submittedName>
</protein>
<dbReference type="EMBL" id="QYUL01000002">
    <property type="protein sequence ID" value="RJF82273.1"/>
    <property type="molecule type" value="Genomic_DNA"/>
</dbReference>
<evidence type="ECO:0000256" key="1">
    <source>
        <dbReference type="SAM" id="MobiDB-lite"/>
    </source>
</evidence>